<evidence type="ECO:0000313" key="1">
    <source>
        <dbReference type="EMBL" id="RDY11482.1"/>
    </source>
</evidence>
<gene>
    <name evidence="1" type="ORF">CR513_03852</name>
</gene>
<name>A0A371I8X6_MUCPR</name>
<sequence>MGPNQNEWFKFHQTHGVEIKDSPNEERPSCVFHISHPTQRPPQHQCRCHVTPRVNKQRASQGLETEKSKSVKGDRLGFQRTLVELILNVQATESEPSPSTMAIVPKPSRISLCRDHFGSVSAESNSASAEMSQYFRPQILRYFTSHRITIEHTVSLRKIDLGLTILQLALVI</sequence>
<reference evidence="1" key="1">
    <citation type="submission" date="2018-05" db="EMBL/GenBank/DDBJ databases">
        <title>Draft genome of Mucuna pruriens seed.</title>
        <authorList>
            <person name="Nnadi N.E."/>
            <person name="Vos R."/>
            <person name="Hasami M.H."/>
            <person name="Devisetty U.K."/>
            <person name="Aguiy J.C."/>
        </authorList>
    </citation>
    <scope>NUCLEOTIDE SEQUENCE [LARGE SCALE GENOMIC DNA]</scope>
    <source>
        <strain evidence="1">JCA_2017</strain>
    </source>
</reference>
<keyword evidence="2" id="KW-1185">Reference proteome</keyword>
<feature type="non-terminal residue" evidence="1">
    <location>
        <position position="1"/>
    </location>
</feature>
<evidence type="ECO:0000313" key="2">
    <source>
        <dbReference type="Proteomes" id="UP000257109"/>
    </source>
</evidence>
<protein>
    <submittedName>
        <fullName evidence="1">Uncharacterized protein</fullName>
    </submittedName>
</protein>
<accession>A0A371I8X6</accession>
<dbReference type="EMBL" id="QJKJ01000633">
    <property type="protein sequence ID" value="RDY11482.1"/>
    <property type="molecule type" value="Genomic_DNA"/>
</dbReference>
<dbReference type="AlphaFoldDB" id="A0A371I8X6"/>
<organism evidence="1 2">
    <name type="scientific">Mucuna pruriens</name>
    <name type="common">Velvet bean</name>
    <name type="synonym">Dolichos pruriens</name>
    <dbReference type="NCBI Taxonomy" id="157652"/>
    <lineage>
        <taxon>Eukaryota</taxon>
        <taxon>Viridiplantae</taxon>
        <taxon>Streptophyta</taxon>
        <taxon>Embryophyta</taxon>
        <taxon>Tracheophyta</taxon>
        <taxon>Spermatophyta</taxon>
        <taxon>Magnoliopsida</taxon>
        <taxon>eudicotyledons</taxon>
        <taxon>Gunneridae</taxon>
        <taxon>Pentapetalae</taxon>
        <taxon>rosids</taxon>
        <taxon>fabids</taxon>
        <taxon>Fabales</taxon>
        <taxon>Fabaceae</taxon>
        <taxon>Papilionoideae</taxon>
        <taxon>50 kb inversion clade</taxon>
        <taxon>NPAAA clade</taxon>
        <taxon>indigoferoid/millettioid clade</taxon>
        <taxon>Phaseoleae</taxon>
        <taxon>Mucuna</taxon>
    </lineage>
</organism>
<dbReference type="Proteomes" id="UP000257109">
    <property type="component" value="Unassembled WGS sequence"/>
</dbReference>
<proteinExistence type="predicted"/>
<comment type="caution">
    <text evidence="1">The sequence shown here is derived from an EMBL/GenBank/DDBJ whole genome shotgun (WGS) entry which is preliminary data.</text>
</comment>